<comment type="function">
    <text evidence="5">Decarboxylates OPET (5-oxo-pent-3-ene-1,2,5-tricarboxylic acid) into HHDD (2-hydroxy-hept-2,4-diene-1,7-dioate) and isomerizes it to OHED (2-oxo-hept-3-ene-1,7-dioate).</text>
</comment>
<keyword evidence="2" id="KW-0479">Metal-binding</keyword>
<comment type="pathway">
    <text evidence="7">Aromatic compound metabolism; 4-hydroxyphenylacetate degradation; pyruvate and succinate semialdehyde from 4-hydroxyphenylacetate: step 5/7.</text>
</comment>
<name>A0A1H2QHW2_THIRO</name>
<comment type="pathway">
    <text evidence="6">Aromatic compound metabolism; 4-hydroxyphenylacetate degradation; pyruvate and succinate semialdehyde from 4-hydroxyphenylacetate: step 4/7.</text>
</comment>
<dbReference type="OrthoDB" id="9805307at2"/>
<dbReference type="PANTHER" id="PTHR11820:SF7">
    <property type="entry name" value="ACYLPYRUVASE FAHD1, MITOCHONDRIAL"/>
    <property type="match status" value="1"/>
</dbReference>
<evidence type="ECO:0000256" key="2">
    <source>
        <dbReference type="ARBA" id="ARBA00022723"/>
    </source>
</evidence>
<evidence type="ECO:0000256" key="6">
    <source>
        <dbReference type="ARBA" id="ARBA00060569"/>
    </source>
</evidence>
<evidence type="ECO:0000256" key="3">
    <source>
        <dbReference type="ARBA" id="ARBA00051258"/>
    </source>
</evidence>
<dbReference type="InterPro" id="IPR011234">
    <property type="entry name" value="Fumarylacetoacetase-like_C"/>
</dbReference>
<organism evidence="9 10">
    <name type="scientific">Thiocapsa roseopersicina</name>
    <dbReference type="NCBI Taxonomy" id="1058"/>
    <lineage>
        <taxon>Bacteria</taxon>
        <taxon>Pseudomonadati</taxon>
        <taxon>Pseudomonadota</taxon>
        <taxon>Gammaproteobacteria</taxon>
        <taxon>Chromatiales</taxon>
        <taxon>Chromatiaceae</taxon>
        <taxon>Thiocapsa</taxon>
    </lineage>
</organism>
<evidence type="ECO:0000256" key="4">
    <source>
        <dbReference type="ARBA" id="ARBA00052790"/>
    </source>
</evidence>
<dbReference type="GO" id="GO:0018773">
    <property type="term" value="F:acetylpyruvate hydrolase activity"/>
    <property type="evidence" value="ECO:0007669"/>
    <property type="project" value="TreeGrafter"/>
</dbReference>
<dbReference type="Proteomes" id="UP000198816">
    <property type="component" value="Unassembled WGS sequence"/>
</dbReference>
<dbReference type="PANTHER" id="PTHR11820">
    <property type="entry name" value="ACYLPYRUVASE"/>
    <property type="match status" value="1"/>
</dbReference>
<dbReference type="Gene3D" id="3.90.850.10">
    <property type="entry name" value="Fumarylacetoacetase-like, C-terminal domain"/>
    <property type="match status" value="1"/>
</dbReference>
<dbReference type="AlphaFoldDB" id="A0A1H2QHW2"/>
<evidence type="ECO:0000256" key="5">
    <source>
        <dbReference type="ARBA" id="ARBA00057150"/>
    </source>
</evidence>
<evidence type="ECO:0000256" key="7">
    <source>
        <dbReference type="ARBA" id="ARBA00060680"/>
    </source>
</evidence>
<evidence type="ECO:0000313" key="10">
    <source>
        <dbReference type="Proteomes" id="UP000198816"/>
    </source>
</evidence>
<evidence type="ECO:0000256" key="1">
    <source>
        <dbReference type="ARBA" id="ARBA00010211"/>
    </source>
</evidence>
<dbReference type="Pfam" id="PF01557">
    <property type="entry name" value="FAA_hydrolase"/>
    <property type="match status" value="1"/>
</dbReference>
<dbReference type="GO" id="GO:0018800">
    <property type="term" value="F:5-oxopent-3-ene-1,2,5-tricarboxylate decarboxylase activity"/>
    <property type="evidence" value="ECO:0007669"/>
    <property type="project" value="UniProtKB-EC"/>
</dbReference>
<dbReference type="EMBL" id="FNNZ01000001">
    <property type="protein sequence ID" value="SDW06458.1"/>
    <property type="molecule type" value="Genomic_DNA"/>
</dbReference>
<reference evidence="10" key="1">
    <citation type="submission" date="2016-10" db="EMBL/GenBank/DDBJ databases">
        <authorList>
            <person name="Varghese N."/>
            <person name="Submissions S."/>
        </authorList>
    </citation>
    <scope>NUCLEOTIDE SEQUENCE [LARGE SCALE GENOMIC DNA]</scope>
    <source>
        <strain evidence="10">DSM 217</strain>
    </source>
</reference>
<feature type="domain" description="Fumarylacetoacetase-like C-terminal" evidence="8">
    <location>
        <begin position="56"/>
        <end position="265"/>
    </location>
</feature>
<dbReference type="FunFam" id="3.90.850.10:FF:000002">
    <property type="entry name" value="2-hydroxyhepta-2,4-diene-1,7-dioate isomerase"/>
    <property type="match status" value="1"/>
</dbReference>
<dbReference type="GO" id="GO:0046872">
    <property type="term" value="F:metal ion binding"/>
    <property type="evidence" value="ECO:0007669"/>
    <property type="project" value="UniProtKB-KW"/>
</dbReference>
<keyword evidence="10" id="KW-1185">Reference proteome</keyword>
<comment type="catalytic activity">
    <reaction evidence="3">
        <text>(3E,5R)-5-carboxy-2-oxohept-3-enedioate + H(+) = (4Z)-2-oxohept-4-enedioate + CO2</text>
        <dbReference type="Rhea" id="RHEA:14397"/>
        <dbReference type="ChEBI" id="CHEBI:15378"/>
        <dbReference type="ChEBI" id="CHEBI:16526"/>
        <dbReference type="ChEBI" id="CHEBI:87491"/>
        <dbReference type="ChEBI" id="CHEBI:87507"/>
        <dbReference type="EC" id="4.1.1.68"/>
    </reaction>
</comment>
<dbReference type="GO" id="GO:0008704">
    <property type="term" value="F:5-carboxymethyl-2-hydroxymuconate delta-isomerase activity"/>
    <property type="evidence" value="ECO:0007669"/>
    <property type="project" value="UniProtKB-EC"/>
</dbReference>
<protein>
    <submittedName>
        <fullName evidence="9">2-keto-4-pentenoate hydratase/2-oxohepta-3-ene-1,7-dioic acid hydratase (Catechol pathway)</fullName>
    </submittedName>
</protein>
<dbReference type="InterPro" id="IPR036663">
    <property type="entry name" value="Fumarylacetoacetase_C_sf"/>
</dbReference>
<comment type="catalytic activity">
    <reaction evidence="4">
        <text>(2E,4Z)-5-hydroxypenta-2,4-diene-1,2,5-tricarboxylate = (3E,5R)-5-carboxy-2-oxohept-3-enedioate</text>
        <dbReference type="Rhea" id="RHEA:18813"/>
        <dbReference type="ChEBI" id="CHEBI:47961"/>
        <dbReference type="ChEBI" id="CHEBI:87491"/>
        <dbReference type="EC" id="5.3.3.10"/>
    </reaction>
</comment>
<evidence type="ECO:0000313" key="9">
    <source>
        <dbReference type="EMBL" id="SDW06458.1"/>
    </source>
</evidence>
<comment type="similarity">
    <text evidence="1">Belongs to the FAH family.</text>
</comment>
<evidence type="ECO:0000259" key="8">
    <source>
        <dbReference type="Pfam" id="PF01557"/>
    </source>
</evidence>
<proteinExistence type="inferred from homology"/>
<gene>
    <name evidence="9" type="ORF">SAMN05421783_101272</name>
</gene>
<accession>A0A1H2QHW2</accession>
<dbReference type="SUPFAM" id="SSF56529">
    <property type="entry name" value="FAH"/>
    <property type="match status" value="1"/>
</dbReference>
<dbReference type="GO" id="GO:0019752">
    <property type="term" value="P:carboxylic acid metabolic process"/>
    <property type="evidence" value="ECO:0007669"/>
    <property type="project" value="UniProtKB-ARBA"/>
</dbReference>
<sequence>MKIARFLDTHGTIHLGTPIDAGHARRLGGHLYEGLTETTDEIAVARWLAPIAPVNVYGIGLNYRAHAEETGAAIPANPVVFMKPTTAITDPGEPIILPNACEHGPEVDYEAELAVVIGRTARDVPVASALDYVLGYTCANDISARRWQKEGGAGQWIRGKSFDGFCPLGPVLVTADEIPDPQSLSVTCTLNGERVQTGHTSDMIFTIAELIAFLSRDTTLLPGTLIITGTPPGVGFARTPPLFLSAGDRVKVEIERIGALENPVVQAMKGTM</sequence>
<dbReference type="RefSeq" id="WP_093027364.1">
    <property type="nucleotide sequence ID" value="NZ_FNNZ01000001.1"/>
</dbReference>
<dbReference type="STRING" id="1058.SAMN05421783_101272"/>